<name>A0A699ZWT8_HAELA</name>
<organism evidence="2 3">
    <name type="scientific">Haematococcus lacustris</name>
    <name type="common">Green alga</name>
    <name type="synonym">Haematococcus pluvialis</name>
    <dbReference type="NCBI Taxonomy" id="44745"/>
    <lineage>
        <taxon>Eukaryota</taxon>
        <taxon>Viridiplantae</taxon>
        <taxon>Chlorophyta</taxon>
        <taxon>core chlorophytes</taxon>
        <taxon>Chlorophyceae</taxon>
        <taxon>CS clade</taxon>
        <taxon>Chlamydomonadales</taxon>
        <taxon>Haematococcaceae</taxon>
        <taxon>Haematococcus</taxon>
    </lineage>
</organism>
<dbReference type="EMBL" id="BLLF01002431">
    <property type="protein sequence ID" value="GFH24059.1"/>
    <property type="molecule type" value="Genomic_DNA"/>
</dbReference>
<feature type="region of interest" description="Disordered" evidence="1">
    <location>
        <begin position="195"/>
        <end position="241"/>
    </location>
</feature>
<proteinExistence type="predicted"/>
<evidence type="ECO:0000256" key="1">
    <source>
        <dbReference type="SAM" id="MobiDB-lite"/>
    </source>
</evidence>
<evidence type="ECO:0000313" key="3">
    <source>
        <dbReference type="Proteomes" id="UP000485058"/>
    </source>
</evidence>
<accession>A0A699ZWT8</accession>
<feature type="compositionally biased region" description="Low complexity" evidence="1">
    <location>
        <begin position="213"/>
        <end position="241"/>
    </location>
</feature>
<keyword evidence="3" id="KW-1185">Reference proteome</keyword>
<dbReference type="AlphaFoldDB" id="A0A699ZWT8"/>
<comment type="caution">
    <text evidence="2">The sequence shown here is derived from an EMBL/GenBank/DDBJ whole genome shotgun (WGS) entry which is preliminary data.</text>
</comment>
<feature type="compositionally biased region" description="Low complexity" evidence="1">
    <location>
        <begin position="48"/>
        <end position="66"/>
    </location>
</feature>
<sequence>MAAMTDAEDKGVRLRACMADSKQLQKECSNLMKRVARRDQALQELRAAQTAQTATAQEQEQPPAAASNCEHPCSRPHQTVQLCHTQVAAHGIAVYKTSYLLRALQLLVACQLSFNKVQHAITSSLGLHLMPGQELIDRVPSGKTLKRAMDKIVETVNKLQARQCEEVGVGAIAFDSKGDHMVVLTQAVKPPLRLSDYLQPGHRSAPPPPPSNTVPSVVSTPTAGGPAARAAGPPSSTSSPGATAGMYTAMHCVVGCVDVPKHDAKSQCQALITCLSKAGYWSEKVRILFAVCDSANANVGEQGGVVKLLSAAAPDSVMRMR</sequence>
<protein>
    <submittedName>
        <fullName evidence="2">Uncharacterized protein</fullName>
    </submittedName>
</protein>
<dbReference type="Proteomes" id="UP000485058">
    <property type="component" value="Unassembled WGS sequence"/>
</dbReference>
<gene>
    <name evidence="2" type="ORF">HaLaN_21776</name>
</gene>
<feature type="region of interest" description="Disordered" evidence="1">
    <location>
        <begin position="48"/>
        <end position="72"/>
    </location>
</feature>
<evidence type="ECO:0000313" key="2">
    <source>
        <dbReference type="EMBL" id="GFH24059.1"/>
    </source>
</evidence>
<reference evidence="2 3" key="1">
    <citation type="submission" date="2020-02" db="EMBL/GenBank/DDBJ databases">
        <title>Draft genome sequence of Haematococcus lacustris strain NIES-144.</title>
        <authorList>
            <person name="Morimoto D."/>
            <person name="Nakagawa S."/>
            <person name="Yoshida T."/>
            <person name="Sawayama S."/>
        </authorList>
    </citation>
    <scope>NUCLEOTIDE SEQUENCE [LARGE SCALE GENOMIC DNA]</scope>
    <source>
        <strain evidence="2 3">NIES-144</strain>
    </source>
</reference>